<gene>
    <name evidence="1" type="ORF">TraAM80_09033</name>
</gene>
<dbReference type="Proteomes" id="UP000283634">
    <property type="component" value="Unassembled WGS sequence"/>
</dbReference>
<dbReference type="OMA" id="YHAAFTM"/>
<comment type="caution">
    <text evidence="1">The sequence shown here is derived from an EMBL/GenBank/DDBJ whole genome shotgun (WGS) entry which is preliminary data.</text>
</comment>
<evidence type="ECO:0000313" key="1">
    <source>
        <dbReference type="EMBL" id="RNE97980.1"/>
    </source>
</evidence>
<reference evidence="1 2" key="1">
    <citation type="journal article" date="2018" name="BMC Genomics">
        <title>Genomic comparison of Trypanosoma conorhini and Trypanosoma rangeli to Trypanosoma cruzi strains of high and low virulence.</title>
        <authorList>
            <person name="Bradwell K.R."/>
            <person name="Koparde V.N."/>
            <person name="Matveyev A.V."/>
            <person name="Serrano M.G."/>
            <person name="Alves J.M."/>
            <person name="Parikh H."/>
            <person name="Huang B."/>
            <person name="Lee V."/>
            <person name="Espinosa-Alvarez O."/>
            <person name="Ortiz P.A."/>
            <person name="Costa-Martins A.G."/>
            <person name="Teixeira M.M."/>
            <person name="Buck G.A."/>
        </authorList>
    </citation>
    <scope>NUCLEOTIDE SEQUENCE [LARGE SCALE GENOMIC DNA]</scope>
    <source>
        <strain evidence="1 2">AM80</strain>
    </source>
</reference>
<name>A0A422MXS8_TRYRA</name>
<sequence>MMPASTKLVRPSVIATKMLEKTGGYVLPHPVVAVRTVNLPCGGVVVAAGGGVVSVGLLSTVLRPLAMQGGVTVDAASAVAPSAVAGNLVLTSGFVTCMTVVPLPDAGAALGVVGTSHGSLCFFVVESRVGGNQPALFKVCETPLRAYSDGLISVEDPVTDVCVGFDPAGRPEFVAAASATCVALVDTQCFDEQLKAKATEAVAQAFTKHYSPHVGRPTSEPFCASFAAAEVVRLLVPERYHAAFTMDVALVVVLDSGEVRYVARSVVGGSVQLLLEHHLQRQARQSEVGLSMLAGDDPLRGGPRALPHVLYAYTLSAVVHNVCAAAVAQGSRAVSDIVVNDAALCYDAAAHQMRLIVAGTETHSVERPGQPCTTSGWWAIAFNAVCPRDTLQQARALTVSSFAALNSSSLPRDRCGLAAVLALSDGQLLFACGNELHVCTAAGELMSGGHGSLRHVYTTGSVVSSMAAAQSQKSGNSTVVVACGASLALFHI</sequence>
<proteinExistence type="predicted"/>
<dbReference type="RefSeq" id="XP_029234399.1">
    <property type="nucleotide sequence ID" value="XM_029385741.1"/>
</dbReference>
<accession>A0A422MXS8</accession>
<evidence type="ECO:0000313" key="2">
    <source>
        <dbReference type="Proteomes" id="UP000283634"/>
    </source>
</evidence>
<dbReference type="VEuPathDB" id="TriTrypDB:TRSC58_02733"/>
<dbReference type="OrthoDB" id="273533at2759"/>
<organism evidence="1 2">
    <name type="scientific">Trypanosoma rangeli</name>
    <dbReference type="NCBI Taxonomy" id="5698"/>
    <lineage>
        <taxon>Eukaryota</taxon>
        <taxon>Discoba</taxon>
        <taxon>Euglenozoa</taxon>
        <taxon>Kinetoplastea</taxon>
        <taxon>Metakinetoplastina</taxon>
        <taxon>Trypanosomatida</taxon>
        <taxon>Trypanosomatidae</taxon>
        <taxon>Trypanosoma</taxon>
        <taxon>Herpetosoma</taxon>
    </lineage>
</organism>
<keyword evidence="2" id="KW-1185">Reference proteome</keyword>
<protein>
    <submittedName>
        <fullName evidence="1">Uncharacterized protein</fullName>
    </submittedName>
</protein>
<dbReference type="AlphaFoldDB" id="A0A422MXS8"/>
<dbReference type="GeneID" id="40332966"/>
<dbReference type="EMBL" id="MKGL01000504">
    <property type="protein sequence ID" value="RNE97980.1"/>
    <property type="molecule type" value="Genomic_DNA"/>
</dbReference>